<evidence type="ECO:0000313" key="1">
    <source>
        <dbReference type="EMBL" id="THF77607.1"/>
    </source>
</evidence>
<accession>A0A4S4BTI7</accession>
<evidence type="ECO:0000313" key="2">
    <source>
        <dbReference type="Proteomes" id="UP000310334"/>
    </source>
</evidence>
<proteinExistence type="predicted"/>
<sequence>MKKWRHKFHQPSTIIKTKDENGDIITAVFQLKNGLFHAYSCYDQKQDKKIIGFGESENDKTAINLSKQDLIKEWEAKKAQIFQIIPSIKFFKTGYFS</sequence>
<protein>
    <submittedName>
        <fullName evidence="1">Uncharacterized protein</fullName>
    </submittedName>
</protein>
<dbReference type="Proteomes" id="UP000310334">
    <property type="component" value="Unassembled WGS sequence"/>
</dbReference>
<reference evidence="1 2" key="1">
    <citation type="submission" date="2019-04" db="EMBL/GenBank/DDBJ databases">
        <title>Bacillus sediminilitoris sp. nov., isolated from a tidal flat sediment on the East China Sea.</title>
        <authorList>
            <person name="Wei Y."/>
            <person name="Mao H."/>
            <person name="Fang J."/>
        </authorList>
    </citation>
    <scope>NUCLEOTIDE SEQUENCE [LARGE SCALE GENOMIC DNA]</scope>
    <source>
        <strain evidence="1 2">DSL-17</strain>
    </source>
</reference>
<organism evidence="1 2">
    <name type="scientific">Metabacillus sediminilitoris</name>
    <dbReference type="NCBI Taxonomy" id="2567941"/>
    <lineage>
        <taxon>Bacteria</taxon>
        <taxon>Bacillati</taxon>
        <taxon>Bacillota</taxon>
        <taxon>Bacilli</taxon>
        <taxon>Bacillales</taxon>
        <taxon>Bacillaceae</taxon>
        <taxon>Metabacillus</taxon>
    </lineage>
</organism>
<gene>
    <name evidence="1" type="ORF">E6W99_17995</name>
</gene>
<comment type="caution">
    <text evidence="1">The sequence shown here is derived from an EMBL/GenBank/DDBJ whole genome shotgun (WGS) entry which is preliminary data.</text>
</comment>
<dbReference type="EMBL" id="SSNT01000014">
    <property type="protein sequence ID" value="THF77607.1"/>
    <property type="molecule type" value="Genomic_DNA"/>
</dbReference>
<dbReference type="RefSeq" id="WP_136356384.1">
    <property type="nucleotide sequence ID" value="NZ_CP046266.1"/>
</dbReference>
<name>A0A4S4BTI7_9BACI</name>
<keyword evidence="2" id="KW-1185">Reference proteome</keyword>
<dbReference type="AlphaFoldDB" id="A0A4S4BTI7"/>